<dbReference type="EMBL" id="NCKV01046243">
    <property type="protein sequence ID" value="RWS18096.1"/>
    <property type="molecule type" value="Genomic_DNA"/>
</dbReference>
<dbReference type="GO" id="GO:0007156">
    <property type="term" value="P:homophilic cell adhesion via plasma membrane adhesion molecules"/>
    <property type="evidence" value="ECO:0007669"/>
    <property type="project" value="TreeGrafter"/>
</dbReference>
<keyword evidence="1" id="KW-0732">Signal</keyword>
<dbReference type="CDD" id="cd00096">
    <property type="entry name" value="Ig"/>
    <property type="match status" value="1"/>
</dbReference>
<keyword evidence="6" id="KW-1185">Reference proteome</keyword>
<comment type="caution">
    <text evidence="5">The sequence shown here is derived from an EMBL/GenBank/DDBJ whole genome shotgun (WGS) entry which is preliminary data.</text>
</comment>
<dbReference type="FunFam" id="2.60.40.10:FF:000333">
    <property type="entry name" value="Down syndrome cell adhesion molecule"/>
    <property type="match status" value="1"/>
</dbReference>
<dbReference type="VEuPathDB" id="VectorBase:LDEU013944"/>
<evidence type="ECO:0000259" key="4">
    <source>
        <dbReference type="PROSITE" id="PS50835"/>
    </source>
</evidence>
<proteinExistence type="predicted"/>
<dbReference type="InterPro" id="IPR013098">
    <property type="entry name" value="Ig_I-set"/>
</dbReference>
<dbReference type="PROSITE" id="PS50835">
    <property type="entry name" value="IG_LIKE"/>
    <property type="match status" value="2"/>
</dbReference>
<dbReference type="GO" id="GO:0008046">
    <property type="term" value="F:axon guidance receptor activity"/>
    <property type="evidence" value="ECO:0007669"/>
    <property type="project" value="TreeGrafter"/>
</dbReference>
<dbReference type="InterPro" id="IPR036179">
    <property type="entry name" value="Ig-like_dom_sf"/>
</dbReference>
<dbReference type="PANTHER" id="PTHR45080">
    <property type="entry name" value="CONTACTIN 5"/>
    <property type="match status" value="1"/>
</dbReference>
<feature type="domain" description="Ig-like" evidence="4">
    <location>
        <begin position="73"/>
        <end position="113"/>
    </location>
</feature>
<evidence type="ECO:0000313" key="5">
    <source>
        <dbReference type="EMBL" id="RWS18096.1"/>
    </source>
</evidence>
<keyword evidence="2" id="KW-1015">Disulfide bond</keyword>
<feature type="domain" description="Ig-like" evidence="4">
    <location>
        <begin position="1"/>
        <end position="67"/>
    </location>
</feature>
<dbReference type="Gene3D" id="2.60.40.10">
    <property type="entry name" value="Immunoglobulins"/>
    <property type="match status" value="2"/>
</dbReference>
<dbReference type="GO" id="GO:0043025">
    <property type="term" value="C:neuronal cell body"/>
    <property type="evidence" value="ECO:0007669"/>
    <property type="project" value="TreeGrafter"/>
</dbReference>
<dbReference type="STRING" id="299467.A0A443RS12"/>
<organism evidence="5 6">
    <name type="scientific">Leptotrombidium deliense</name>
    <dbReference type="NCBI Taxonomy" id="299467"/>
    <lineage>
        <taxon>Eukaryota</taxon>
        <taxon>Metazoa</taxon>
        <taxon>Ecdysozoa</taxon>
        <taxon>Arthropoda</taxon>
        <taxon>Chelicerata</taxon>
        <taxon>Arachnida</taxon>
        <taxon>Acari</taxon>
        <taxon>Acariformes</taxon>
        <taxon>Trombidiformes</taxon>
        <taxon>Prostigmata</taxon>
        <taxon>Anystina</taxon>
        <taxon>Parasitengona</taxon>
        <taxon>Trombiculoidea</taxon>
        <taxon>Trombiculidae</taxon>
        <taxon>Leptotrombidium</taxon>
    </lineage>
</organism>
<keyword evidence="3" id="KW-0393">Immunoglobulin domain</keyword>
<dbReference type="Proteomes" id="UP000288716">
    <property type="component" value="Unassembled WGS sequence"/>
</dbReference>
<sequence length="113" mass="12542">MCGANGDQPMTFEWIKDGQKVFDRIHVKITTNKDESSLRLQSLQLNDAGNYTCIVKNAYGKQSQSVSLIVKAPVKWIKEPTDVRIKTGEIGFLECKATGSPTPSITWKGKGIR</sequence>
<dbReference type="PANTHER" id="PTHR45080:SF8">
    <property type="entry name" value="IG-LIKE DOMAIN-CONTAINING PROTEIN"/>
    <property type="match status" value="1"/>
</dbReference>
<accession>A0A443RS12</accession>
<protein>
    <submittedName>
        <fullName evidence="5">Down syndrome cell adhesion molecule-like protein 1-like protein</fullName>
    </submittedName>
</protein>
<evidence type="ECO:0000256" key="3">
    <source>
        <dbReference type="ARBA" id="ARBA00023319"/>
    </source>
</evidence>
<evidence type="ECO:0000313" key="6">
    <source>
        <dbReference type="Proteomes" id="UP000288716"/>
    </source>
</evidence>
<reference evidence="5 6" key="1">
    <citation type="journal article" date="2018" name="Gigascience">
        <title>Genomes of trombidid mites reveal novel predicted allergens and laterally-transferred genes associated with secondary metabolism.</title>
        <authorList>
            <person name="Dong X."/>
            <person name="Chaisiri K."/>
            <person name="Xia D."/>
            <person name="Armstrong S.D."/>
            <person name="Fang Y."/>
            <person name="Donnelly M.J."/>
            <person name="Kadowaki T."/>
            <person name="McGarry J.W."/>
            <person name="Darby A.C."/>
            <person name="Makepeace B.L."/>
        </authorList>
    </citation>
    <scope>NUCLEOTIDE SEQUENCE [LARGE SCALE GENOMIC DNA]</scope>
    <source>
        <strain evidence="5">UoL-UT</strain>
    </source>
</reference>
<dbReference type="GO" id="GO:0030424">
    <property type="term" value="C:axon"/>
    <property type="evidence" value="ECO:0007669"/>
    <property type="project" value="TreeGrafter"/>
</dbReference>
<dbReference type="SUPFAM" id="SSF48726">
    <property type="entry name" value="Immunoglobulin"/>
    <property type="match status" value="2"/>
</dbReference>
<dbReference type="OrthoDB" id="6412111at2759"/>
<dbReference type="GO" id="GO:0050808">
    <property type="term" value="P:synapse organization"/>
    <property type="evidence" value="ECO:0007669"/>
    <property type="project" value="TreeGrafter"/>
</dbReference>
<evidence type="ECO:0000256" key="1">
    <source>
        <dbReference type="ARBA" id="ARBA00022729"/>
    </source>
</evidence>
<dbReference type="Pfam" id="PF07679">
    <property type="entry name" value="I-set"/>
    <property type="match status" value="2"/>
</dbReference>
<dbReference type="AlphaFoldDB" id="A0A443RS12"/>
<dbReference type="InterPro" id="IPR013783">
    <property type="entry name" value="Ig-like_fold"/>
</dbReference>
<dbReference type="GO" id="GO:0005886">
    <property type="term" value="C:plasma membrane"/>
    <property type="evidence" value="ECO:0007669"/>
    <property type="project" value="TreeGrafter"/>
</dbReference>
<evidence type="ECO:0000256" key="2">
    <source>
        <dbReference type="ARBA" id="ARBA00023157"/>
    </source>
</evidence>
<dbReference type="InterPro" id="IPR050958">
    <property type="entry name" value="Cell_Adh-Cytoskel_Orgn"/>
</dbReference>
<dbReference type="InterPro" id="IPR007110">
    <property type="entry name" value="Ig-like_dom"/>
</dbReference>
<gene>
    <name evidence="5" type="ORF">B4U80_00349</name>
</gene>
<name>A0A443RS12_9ACAR</name>